<dbReference type="Proteomes" id="UP000265515">
    <property type="component" value="Unassembled WGS sequence"/>
</dbReference>
<evidence type="ECO:0000313" key="3">
    <source>
        <dbReference type="Proteomes" id="UP000265515"/>
    </source>
</evidence>
<reference evidence="2 3" key="1">
    <citation type="journal article" date="2018" name="Cell">
        <title>The Chara Genome: Secondary Complexity and Implications for Plant Terrestrialization.</title>
        <authorList>
            <person name="Nishiyama T."/>
            <person name="Sakayama H."/>
            <person name="Vries J.D."/>
            <person name="Buschmann H."/>
            <person name="Saint-Marcoux D."/>
            <person name="Ullrich K.K."/>
            <person name="Haas F.B."/>
            <person name="Vanderstraeten L."/>
            <person name="Becker D."/>
            <person name="Lang D."/>
            <person name="Vosolsobe S."/>
            <person name="Rombauts S."/>
            <person name="Wilhelmsson P.K.I."/>
            <person name="Janitza P."/>
            <person name="Kern R."/>
            <person name="Heyl A."/>
            <person name="Rumpler F."/>
            <person name="Villalobos L.I.A.C."/>
            <person name="Clay J.M."/>
            <person name="Skokan R."/>
            <person name="Toyoda A."/>
            <person name="Suzuki Y."/>
            <person name="Kagoshima H."/>
            <person name="Schijlen E."/>
            <person name="Tajeshwar N."/>
            <person name="Catarino B."/>
            <person name="Hetherington A.J."/>
            <person name="Saltykova A."/>
            <person name="Bonnot C."/>
            <person name="Breuninger H."/>
            <person name="Symeonidi A."/>
            <person name="Radhakrishnan G.V."/>
            <person name="Van Nieuwerburgh F."/>
            <person name="Deforce D."/>
            <person name="Chang C."/>
            <person name="Karol K.G."/>
            <person name="Hedrich R."/>
            <person name="Ulvskov P."/>
            <person name="Glockner G."/>
            <person name="Delwiche C.F."/>
            <person name="Petrasek J."/>
            <person name="Van de Peer Y."/>
            <person name="Friml J."/>
            <person name="Beilby M."/>
            <person name="Dolan L."/>
            <person name="Kohara Y."/>
            <person name="Sugano S."/>
            <person name="Fujiyama A."/>
            <person name="Delaux P.-M."/>
            <person name="Quint M."/>
            <person name="TheiBen G."/>
            <person name="Hagemann M."/>
            <person name="Harholt J."/>
            <person name="Dunand C."/>
            <person name="Zachgo S."/>
            <person name="Langdale J."/>
            <person name="Maumus F."/>
            <person name="Straeten D.V.D."/>
            <person name="Gould S.B."/>
            <person name="Rensing S.A."/>
        </authorList>
    </citation>
    <scope>NUCLEOTIDE SEQUENCE [LARGE SCALE GENOMIC DNA]</scope>
    <source>
        <strain evidence="2 3">S276</strain>
    </source>
</reference>
<feature type="compositionally biased region" description="Basic residues" evidence="1">
    <location>
        <begin position="24"/>
        <end position="34"/>
    </location>
</feature>
<comment type="caution">
    <text evidence="2">The sequence shown here is derived from an EMBL/GenBank/DDBJ whole genome shotgun (WGS) entry which is preliminary data.</text>
</comment>
<evidence type="ECO:0000313" key="2">
    <source>
        <dbReference type="EMBL" id="GBG66143.1"/>
    </source>
</evidence>
<accession>A0A388K888</accession>
<protein>
    <submittedName>
        <fullName evidence="2">Uncharacterized protein</fullName>
    </submittedName>
</protein>
<feature type="region of interest" description="Disordered" evidence="1">
    <location>
        <begin position="1"/>
        <end position="55"/>
    </location>
</feature>
<keyword evidence="3" id="KW-1185">Reference proteome</keyword>
<name>A0A388K888_CHABU</name>
<dbReference type="AlphaFoldDB" id="A0A388K888"/>
<organism evidence="2 3">
    <name type="scientific">Chara braunii</name>
    <name type="common">Braun's stonewort</name>
    <dbReference type="NCBI Taxonomy" id="69332"/>
    <lineage>
        <taxon>Eukaryota</taxon>
        <taxon>Viridiplantae</taxon>
        <taxon>Streptophyta</taxon>
        <taxon>Charophyceae</taxon>
        <taxon>Charales</taxon>
        <taxon>Characeae</taxon>
        <taxon>Chara</taxon>
    </lineage>
</organism>
<proteinExistence type="predicted"/>
<gene>
    <name evidence="2" type="ORF">CBR_g57025</name>
</gene>
<sequence length="332" mass="37355">MSTRAGARGKKRDIVPEDTQGRERGRRHVPKAKRVHSDDAAGSVPPRQPQGWATAVEGDDDDVFTTEEEAAEETVYAVRKSGHQCSFDHSAARRRLMPPTEAPHVHARETQSEKEDVVNLRDIARAMWYDEEWSNVVSTAVCVHTIDLSMNLPQWFAGASIEDTPEDDDMAAYQESTMICIAHGFRAAVQMGANVDSGFISHDRLSRVADCFRLLLTASMWYMRMATDDLRSHYEAFYFAKLVAKPTLITSMHHSFEHRRSVIRATHVVTERLGNVNSTLREYLKYMPEWASCGIVFGHDVSITGLEDAKRLDWLGSSPLEEENDDAGKDDA</sequence>
<evidence type="ECO:0000256" key="1">
    <source>
        <dbReference type="SAM" id="MobiDB-lite"/>
    </source>
</evidence>
<dbReference type="EMBL" id="BFEA01000070">
    <property type="protein sequence ID" value="GBG66143.1"/>
    <property type="molecule type" value="Genomic_DNA"/>
</dbReference>
<dbReference type="Gramene" id="GBG66143">
    <property type="protein sequence ID" value="GBG66143"/>
    <property type="gene ID" value="CBR_g57025"/>
</dbReference>
<feature type="compositionally biased region" description="Basic and acidic residues" evidence="1">
    <location>
        <begin position="12"/>
        <end position="23"/>
    </location>
</feature>